<dbReference type="CDD" id="cd14728">
    <property type="entry name" value="Ere-like"/>
    <property type="match status" value="1"/>
</dbReference>
<proteinExistence type="inferred from homology"/>
<dbReference type="PANTHER" id="PTHR31299:SF0">
    <property type="entry name" value="ESTERASE, PUTATIVE (AFU_ORTHOLOGUE AFUA_1G05850)-RELATED"/>
    <property type="match status" value="1"/>
</dbReference>
<dbReference type="PANTHER" id="PTHR31299">
    <property type="entry name" value="ESTERASE, PUTATIVE (AFU_ORTHOLOGUE AFUA_1G05850)-RELATED"/>
    <property type="match status" value="1"/>
</dbReference>
<dbReference type="CDD" id="cd02440">
    <property type="entry name" value="AdoMet_MTases"/>
    <property type="match status" value="1"/>
</dbReference>
<comment type="similarity">
    <text evidence="1 2">Belongs to the methyltransferase superfamily. L-isoaspartyl/D-aspartyl protein methyltransferase family.</text>
</comment>
<evidence type="ECO:0000256" key="2">
    <source>
        <dbReference type="HAMAP-Rule" id="MF_00090"/>
    </source>
</evidence>
<dbReference type="InterPro" id="IPR052036">
    <property type="entry name" value="Hydrolase/PRTase-associated"/>
</dbReference>
<dbReference type="SUPFAM" id="SSF159501">
    <property type="entry name" value="EreA/ChaN-like"/>
    <property type="match status" value="1"/>
</dbReference>
<comment type="caution">
    <text evidence="3">The sequence shown here is derived from an EMBL/GenBank/DDBJ whole genome shotgun (WGS) entry which is preliminary data.</text>
</comment>
<dbReference type="EC" id="2.1.1.77" evidence="2"/>
<dbReference type="InterPro" id="IPR029063">
    <property type="entry name" value="SAM-dependent_MTases_sf"/>
</dbReference>
<sequence length="658" mass="72445">MTDFAQLREAMVARQIAGRGITDPAILEAFQAVPRESFVPEGLREFAYRDSPLPIGEGQTISQPHIVASMIEAAEIGPEDRVLEVGAGSGYAAAVLSHLAGDVFAVERHAGLAREARERLAALGIGNCAVIAGDGMAGMPDEAPFDAILVAARSETVPDALRQQLKVGGRLIIPVGGEDVQQLRCIVRSGEHRWDSHDLAAVRFVPLLPGTVAEDGGRTASNHKPARDLTLPQLIARHRVPLPPIEDPAFADVFDRFADKRVVMLGECSHGTREFYEARAAITRRLVEHHGFTIVAAEADWPDAAVLDRAIRHRPPRHGAERPFRRFPTWMWRNPVIAQLMHDLHAINRDRAPDRMAGFFGLDIYNMSGSIEAVLAFLDETDPAAAAVARERYGCLTPWQSDPATYGRMALNRGYGECEDAVIAQCRDLLEAALERDGEAFGAAMNGRLVASAERYYRIMYYGGAESWNLRDEHMADTLGHLLEHGGPSAKAVVWAHNSHIGDARATDMGAVRGEHNIGQLARERWGDDVALIGFGTHTGTVSAATDWDGDREVKRVIPSRPDSYERQCHEATLECGNERFLLVPGADEALRARLSHPMLERFIGVIYRPQTERWSHYSDAVLSRQFDAYVWFDETRALEPGGHEPHEGVADTFPFGV</sequence>
<comment type="catalytic activity">
    <reaction evidence="2">
        <text>[protein]-L-isoaspartate + S-adenosyl-L-methionine = [protein]-L-isoaspartate alpha-methyl ester + S-adenosyl-L-homocysteine</text>
        <dbReference type="Rhea" id="RHEA:12705"/>
        <dbReference type="Rhea" id="RHEA-COMP:12143"/>
        <dbReference type="Rhea" id="RHEA-COMP:12144"/>
        <dbReference type="ChEBI" id="CHEBI:57856"/>
        <dbReference type="ChEBI" id="CHEBI:59789"/>
        <dbReference type="ChEBI" id="CHEBI:90596"/>
        <dbReference type="ChEBI" id="CHEBI:90598"/>
        <dbReference type="EC" id="2.1.1.77"/>
    </reaction>
</comment>
<evidence type="ECO:0000313" key="3">
    <source>
        <dbReference type="EMBL" id="GGD85855.1"/>
    </source>
</evidence>
<keyword evidence="2" id="KW-0963">Cytoplasm</keyword>
<accession>A0ABQ1RZV7</accession>
<evidence type="ECO:0000256" key="1">
    <source>
        <dbReference type="ARBA" id="ARBA00005369"/>
    </source>
</evidence>
<dbReference type="HAMAP" id="MF_00090">
    <property type="entry name" value="PIMT"/>
    <property type="match status" value="1"/>
</dbReference>
<protein>
    <recommendedName>
        <fullName evidence="2">Protein-L-isoaspartate O-methyltransferase</fullName>
        <ecNumber evidence="2">2.1.1.77</ecNumber>
    </recommendedName>
    <alternativeName>
        <fullName evidence="2">L-isoaspartyl protein carboxyl methyltransferase</fullName>
    </alternativeName>
    <alternativeName>
        <fullName evidence="2">Protein L-isoaspartyl methyltransferase</fullName>
    </alternativeName>
    <alternativeName>
        <fullName evidence="2">Protein-beta-aspartate methyltransferase</fullName>
        <shortName evidence="2">PIMT</shortName>
    </alternativeName>
</protein>
<dbReference type="InterPro" id="IPR007815">
    <property type="entry name" value="Emycin_Estase"/>
</dbReference>
<keyword evidence="2" id="KW-0489">Methyltransferase</keyword>
<dbReference type="NCBIfam" id="NF001453">
    <property type="entry name" value="PRK00312.1"/>
    <property type="match status" value="1"/>
</dbReference>
<keyword evidence="4" id="KW-1185">Reference proteome</keyword>
<gene>
    <name evidence="2" type="primary">pcm</name>
    <name evidence="3" type="ORF">GCM10011515_01880</name>
</gene>
<dbReference type="NCBIfam" id="TIGR00080">
    <property type="entry name" value="pimt"/>
    <property type="match status" value="1"/>
</dbReference>
<dbReference type="SUPFAM" id="SSF53335">
    <property type="entry name" value="S-adenosyl-L-methionine-dependent methyltransferases"/>
    <property type="match status" value="1"/>
</dbReference>
<keyword evidence="2" id="KW-0808">Transferase</keyword>
<feature type="active site" evidence="2">
    <location>
        <position position="62"/>
    </location>
</feature>
<reference evidence="4" key="1">
    <citation type="journal article" date="2019" name="Int. J. Syst. Evol. Microbiol.">
        <title>The Global Catalogue of Microorganisms (GCM) 10K type strain sequencing project: providing services to taxonomists for standard genome sequencing and annotation.</title>
        <authorList>
            <consortium name="The Broad Institute Genomics Platform"/>
            <consortium name="The Broad Institute Genome Sequencing Center for Infectious Disease"/>
            <person name="Wu L."/>
            <person name="Ma J."/>
        </authorList>
    </citation>
    <scope>NUCLEOTIDE SEQUENCE [LARGE SCALE GENOMIC DNA]</scope>
    <source>
        <strain evidence="4">CGMCC 1.15959</strain>
    </source>
</reference>
<keyword evidence="2" id="KW-0949">S-adenosyl-L-methionine</keyword>
<dbReference type="Pfam" id="PF01135">
    <property type="entry name" value="PCMT"/>
    <property type="match status" value="1"/>
</dbReference>
<evidence type="ECO:0000313" key="4">
    <source>
        <dbReference type="Proteomes" id="UP000619041"/>
    </source>
</evidence>
<dbReference type="Gene3D" id="3.40.1660.10">
    <property type="entry name" value="EreA-like (biosynthetic domain)"/>
    <property type="match status" value="1"/>
</dbReference>
<dbReference type="EMBL" id="BMKL01000001">
    <property type="protein sequence ID" value="GGD85855.1"/>
    <property type="molecule type" value="Genomic_DNA"/>
</dbReference>
<name>A0ABQ1RZV7_9SPHN</name>
<organism evidence="3 4">
    <name type="scientific">Tsuneonella deserti</name>
    <dbReference type="NCBI Taxonomy" id="2035528"/>
    <lineage>
        <taxon>Bacteria</taxon>
        <taxon>Pseudomonadati</taxon>
        <taxon>Pseudomonadota</taxon>
        <taxon>Alphaproteobacteria</taxon>
        <taxon>Sphingomonadales</taxon>
        <taxon>Erythrobacteraceae</taxon>
        <taxon>Tsuneonella</taxon>
    </lineage>
</organism>
<dbReference type="InterPro" id="IPR000682">
    <property type="entry name" value="PCMT"/>
</dbReference>
<dbReference type="Pfam" id="PF05139">
    <property type="entry name" value="Erythro_esteras"/>
    <property type="match status" value="1"/>
</dbReference>
<comment type="subcellular location">
    <subcellularLocation>
        <location evidence="2">Cytoplasm</location>
    </subcellularLocation>
</comment>
<dbReference type="Gene3D" id="3.40.50.150">
    <property type="entry name" value="Vaccinia Virus protein VP39"/>
    <property type="match status" value="1"/>
</dbReference>
<dbReference type="Gene3D" id="3.30.1870.10">
    <property type="entry name" value="EreA-like, domain 2"/>
    <property type="match status" value="1"/>
</dbReference>
<comment type="function">
    <text evidence="2">Catalyzes the methyl esterification of L-isoaspartyl residues in peptides and proteins that result from spontaneous decomposition of normal L-aspartyl and L-asparaginyl residues. It plays a role in the repair and/or degradation of damaged proteins.</text>
</comment>
<dbReference type="RefSeq" id="WP_188643422.1">
    <property type="nucleotide sequence ID" value="NZ_BMKL01000001.1"/>
</dbReference>
<dbReference type="Proteomes" id="UP000619041">
    <property type="component" value="Unassembled WGS sequence"/>
</dbReference>